<name>A0A5B6VVU5_9ROSI</name>
<evidence type="ECO:0000256" key="1">
    <source>
        <dbReference type="ARBA" id="ARBA00022737"/>
    </source>
</evidence>
<organism evidence="4 5">
    <name type="scientific">Gossypium australe</name>
    <dbReference type="NCBI Taxonomy" id="47621"/>
    <lineage>
        <taxon>Eukaryota</taxon>
        <taxon>Viridiplantae</taxon>
        <taxon>Streptophyta</taxon>
        <taxon>Embryophyta</taxon>
        <taxon>Tracheophyta</taxon>
        <taxon>Spermatophyta</taxon>
        <taxon>Magnoliopsida</taxon>
        <taxon>eudicotyledons</taxon>
        <taxon>Gunneridae</taxon>
        <taxon>Pentapetalae</taxon>
        <taxon>rosids</taxon>
        <taxon>malvids</taxon>
        <taxon>Malvales</taxon>
        <taxon>Malvaceae</taxon>
        <taxon>Malvoideae</taxon>
        <taxon>Gossypium</taxon>
    </lineage>
</organism>
<dbReference type="OrthoDB" id="1000301at2759"/>
<keyword evidence="2" id="KW-0611">Plant defense</keyword>
<protein>
    <submittedName>
        <fullName evidence="4">Disease resistance protein RGA2</fullName>
    </submittedName>
</protein>
<dbReference type="AlphaFoldDB" id="A0A5B6VVU5"/>
<feature type="domain" description="Disease resistance protein winged helix" evidence="3">
    <location>
        <begin position="39"/>
        <end position="103"/>
    </location>
</feature>
<reference evidence="5" key="1">
    <citation type="journal article" date="2019" name="Plant Biotechnol. J.">
        <title>Genome sequencing of the Australian wild diploid species Gossypium australe highlights disease resistance and delayed gland morphogenesis.</title>
        <authorList>
            <person name="Cai Y."/>
            <person name="Cai X."/>
            <person name="Wang Q."/>
            <person name="Wang P."/>
            <person name="Zhang Y."/>
            <person name="Cai C."/>
            <person name="Xu Y."/>
            <person name="Wang K."/>
            <person name="Zhou Z."/>
            <person name="Wang C."/>
            <person name="Geng S."/>
            <person name="Li B."/>
            <person name="Dong Q."/>
            <person name="Hou Y."/>
            <person name="Wang H."/>
            <person name="Ai P."/>
            <person name="Liu Z."/>
            <person name="Yi F."/>
            <person name="Sun M."/>
            <person name="An G."/>
            <person name="Cheng J."/>
            <person name="Zhang Y."/>
            <person name="Shi Q."/>
            <person name="Xie Y."/>
            <person name="Shi X."/>
            <person name="Chang Y."/>
            <person name="Huang F."/>
            <person name="Chen Y."/>
            <person name="Hong S."/>
            <person name="Mi L."/>
            <person name="Sun Q."/>
            <person name="Zhang L."/>
            <person name="Zhou B."/>
            <person name="Peng R."/>
            <person name="Zhang X."/>
            <person name="Liu F."/>
        </authorList>
    </citation>
    <scope>NUCLEOTIDE SEQUENCE [LARGE SCALE GENOMIC DNA]</scope>
    <source>
        <strain evidence="5">cv. PA1801</strain>
    </source>
</reference>
<dbReference type="InterPro" id="IPR058922">
    <property type="entry name" value="WHD_DRP"/>
</dbReference>
<gene>
    <name evidence="4" type="ORF">EPI10_023512</name>
</gene>
<dbReference type="SUPFAM" id="SSF52058">
    <property type="entry name" value="L domain-like"/>
    <property type="match status" value="1"/>
</dbReference>
<comment type="caution">
    <text evidence="4">The sequence shown here is derived from an EMBL/GenBank/DDBJ whole genome shotgun (WGS) entry which is preliminary data.</text>
</comment>
<proteinExistence type="predicted"/>
<keyword evidence="5" id="KW-1185">Reference proteome</keyword>
<dbReference type="PANTHER" id="PTHR36766:SF61">
    <property type="entry name" value="NB-ARC DOMAIN DISEASE RESISTANCE PROTEIN"/>
    <property type="match status" value="1"/>
</dbReference>
<evidence type="ECO:0000313" key="5">
    <source>
        <dbReference type="Proteomes" id="UP000325315"/>
    </source>
</evidence>
<evidence type="ECO:0000256" key="2">
    <source>
        <dbReference type="ARBA" id="ARBA00022821"/>
    </source>
</evidence>
<dbReference type="InterPro" id="IPR032675">
    <property type="entry name" value="LRR_dom_sf"/>
</dbReference>
<dbReference type="Proteomes" id="UP000325315">
    <property type="component" value="Unassembled WGS sequence"/>
</dbReference>
<accession>A0A5B6VVU5</accession>
<sequence length="230" mass="26912">MGSLLYGKIYQHDWELIRDNDIWKLDQQENDILPTYLSLFPKDTVYDTDNIIQFWMANGLLESPKQDNDGCGERFGFIIFPSIYGPRVLCKMFKIHDLIHDLVLNVSQEECLIINQQTKLKGVHTLIFPALLEQLKGERSLFQLALPKELRVIEKSFLTVCISYIKYLWLLELDIARLIPNSICTLKHLRYLNLNRCGNLCRLPKSIHKLQSLLTLRLLYLPKIQIPDQL</sequence>
<dbReference type="EMBL" id="SMMG02000005">
    <property type="protein sequence ID" value="KAA3473104.1"/>
    <property type="molecule type" value="Genomic_DNA"/>
</dbReference>
<dbReference type="Pfam" id="PF23559">
    <property type="entry name" value="WHD_DRP"/>
    <property type="match status" value="1"/>
</dbReference>
<dbReference type="Gene3D" id="3.80.10.10">
    <property type="entry name" value="Ribonuclease Inhibitor"/>
    <property type="match status" value="1"/>
</dbReference>
<dbReference type="GO" id="GO:0006952">
    <property type="term" value="P:defense response"/>
    <property type="evidence" value="ECO:0007669"/>
    <property type="project" value="UniProtKB-KW"/>
</dbReference>
<dbReference type="PANTHER" id="PTHR36766">
    <property type="entry name" value="PLANT BROAD-SPECTRUM MILDEW RESISTANCE PROTEIN RPW8"/>
    <property type="match status" value="1"/>
</dbReference>
<keyword evidence="1" id="KW-0677">Repeat</keyword>
<evidence type="ECO:0000259" key="3">
    <source>
        <dbReference type="Pfam" id="PF23559"/>
    </source>
</evidence>
<evidence type="ECO:0000313" key="4">
    <source>
        <dbReference type="EMBL" id="KAA3473104.1"/>
    </source>
</evidence>